<reference evidence="3" key="1">
    <citation type="submission" date="2020-03" db="EMBL/GenBank/DDBJ databases">
        <title>Melopsittacus undulatus (budgerigar) genome, bMelUnd1, maternal haplotype with Z.</title>
        <authorList>
            <person name="Gedman G."/>
            <person name="Mountcastle J."/>
            <person name="Haase B."/>
            <person name="Formenti G."/>
            <person name="Wright T."/>
            <person name="Apodaca J."/>
            <person name="Pelan S."/>
            <person name="Chow W."/>
            <person name="Rhie A."/>
            <person name="Howe K."/>
            <person name="Fedrigo O."/>
            <person name="Jarvis E.D."/>
        </authorList>
    </citation>
    <scope>NUCLEOTIDE SEQUENCE [LARGE SCALE GENOMIC DNA]</scope>
</reference>
<feature type="region of interest" description="Disordered" evidence="1">
    <location>
        <begin position="201"/>
        <end position="271"/>
    </location>
</feature>
<dbReference type="InterPro" id="IPR042841">
    <property type="entry name" value="SCAF1"/>
</dbReference>
<dbReference type="InterPro" id="IPR057031">
    <property type="entry name" value="SFR19-like_C"/>
</dbReference>
<feature type="region of interest" description="Disordered" evidence="1">
    <location>
        <begin position="1"/>
        <end position="40"/>
    </location>
</feature>
<dbReference type="PANTHER" id="PTHR47013">
    <property type="entry name" value="SPLICING FACTOR, ARGININE/SERINE-RICH 19"/>
    <property type="match status" value="1"/>
</dbReference>
<accession>A0A8V5GWX4</accession>
<protein>
    <recommendedName>
        <fullName evidence="2">SFR19-like C-terminal domain-containing protein</fullName>
    </recommendedName>
</protein>
<dbReference type="Proteomes" id="UP000694405">
    <property type="component" value="Chromosome 27"/>
</dbReference>
<dbReference type="GO" id="GO:0099122">
    <property type="term" value="F:RNA polymerase II C-terminal domain binding"/>
    <property type="evidence" value="ECO:0007669"/>
    <property type="project" value="TreeGrafter"/>
</dbReference>
<proteinExistence type="predicted"/>
<keyword evidence="4" id="KW-1185">Reference proteome</keyword>
<dbReference type="PANTHER" id="PTHR47013:SF1">
    <property type="entry name" value="SPLICING FACTOR, ARGININE_SERINE-RICH 19"/>
    <property type="match status" value="1"/>
</dbReference>
<organism evidence="3 4">
    <name type="scientific">Melopsittacus undulatus</name>
    <name type="common">Budgerigar</name>
    <name type="synonym">Psittacus undulatus</name>
    <dbReference type="NCBI Taxonomy" id="13146"/>
    <lineage>
        <taxon>Eukaryota</taxon>
        <taxon>Metazoa</taxon>
        <taxon>Chordata</taxon>
        <taxon>Craniata</taxon>
        <taxon>Vertebrata</taxon>
        <taxon>Euteleostomi</taxon>
        <taxon>Archelosauria</taxon>
        <taxon>Archosauria</taxon>
        <taxon>Dinosauria</taxon>
        <taxon>Saurischia</taxon>
        <taxon>Theropoda</taxon>
        <taxon>Coelurosauria</taxon>
        <taxon>Aves</taxon>
        <taxon>Neognathae</taxon>
        <taxon>Neoaves</taxon>
        <taxon>Telluraves</taxon>
        <taxon>Australaves</taxon>
        <taxon>Psittaciformes</taxon>
        <taxon>Psittaculidae</taxon>
        <taxon>Melopsittacus</taxon>
    </lineage>
</organism>
<sequence>GEAQEEAQGDTSSGGPSPRPTAAAMEPRRKRRGRWRRCHGASKGGWIVPPAASWHVGDIGGGMYWGPPPPIAAPIGCQLIGGNGVPPPPTAVTALLFKMEEANLANRAKAQELIQATNQVGGGHPQRDGGPPKGWGHNGGVEEVKLAIKPYYQKKDITKDEYKDILRKAVHKICHSRSGEINPVKVNNLVRAYVQRYKYFRRRNRRGGGPRGDAPPPPPASPPPPAPAPSWGGRPWPLTKSMGTPNGSGFTPPTPPHYGWVPLWGGPSPKV</sequence>
<evidence type="ECO:0000313" key="3">
    <source>
        <dbReference type="Ensembl" id="ENSMUNP00000030691.1"/>
    </source>
</evidence>
<evidence type="ECO:0000313" key="4">
    <source>
        <dbReference type="Proteomes" id="UP000694405"/>
    </source>
</evidence>
<dbReference type="AlphaFoldDB" id="A0A8V5GWX4"/>
<feature type="domain" description="SFR19-like C-terminal" evidence="2">
    <location>
        <begin position="141"/>
        <end position="205"/>
    </location>
</feature>
<evidence type="ECO:0000259" key="2">
    <source>
        <dbReference type="Pfam" id="PF23030"/>
    </source>
</evidence>
<name>A0A8V5GWX4_MELUD</name>
<feature type="compositionally biased region" description="Polar residues" evidence="1">
    <location>
        <begin position="241"/>
        <end position="251"/>
    </location>
</feature>
<dbReference type="Ensembl" id="ENSMUNT00000034019.1">
    <property type="protein sequence ID" value="ENSMUNP00000030691.1"/>
    <property type="gene ID" value="ENSMUNG00000021177.1"/>
</dbReference>
<reference evidence="3" key="3">
    <citation type="submission" date="2025-09" db="UniProtKB">
        <authorList>
            <consortium name="Ensembl"/>
        </authorList>
    </citation>
    <scope>IDENTIFICATION</scope>
</reference>
<reference evidence="3" key="2">
    <citation type="submission" date="2025-08" db="UniProtKB">
        <authorList>
            <consortium name="Ensembl"/>
        </authorList>
    </citation>
    <scope>IDENTIFICATION</scope>
</reference>
<evidence type="ECO:0000256" key="1">
    <source>
        <dbReference type="SAM" id="MobiDB-lite"/>
    </source>
</evidence>
<feature type="compositionally biased region" description="Basic residues" evidence="1">
    <location>
        <begin position="28"/>
        <end position="40"/>
    </location>
</feature>
<feature type="compositionally biased region" description="Pro residues" evidence="1">
    <location>
        <begin position="213"/>
        <end position="228"/>
    </location>
</feature>
<dbReference type="Pfam" id="PF23030">
    <property type="entry name" value="SCAF11-like_C"/>
    <property type="match status" value="1"/>
</dbReference>